<accession>A0AAV2P0M4</accession>
<dbReference type="GO" id="GO:0003723">
    <property type="term" value="F:RNA binding"/>
    <property type="evidence" value="ECO:0007669"/>
    <property type="project" value="InterPro"/>
</dbReference>
<proteinExistence type="predicted"/>
<gene>
    <name evidence="1" type="ORF">LPLAT_LOCUS10738</name>
</gene>
<sequence length="210" mass="23500">MDGTAALATRVRAITGDRNYASQLTSLISEQGLTDAEANKVFKTLDLATLTTDIGFLKALTEVTRYQGFNPREIIKQLLDHAAVQQDVLADERSLEKVESQVKVDGQVREFTFTSNMDFHSDMQFICLMFITRGAAFDKILKKSSKTMETCMNLMKTKYNINTMKRKPDLALDGKTITIPRIAASFPNITVGLFKKRLWSLNSGSHCAFS</sequence>
<reference evidence="1" key="1">
    <citation type="submission" date="2024-04" db="EMBL/GenBank/DDBJ databases">
        <authorList>
            <consortium name="Molecular Ecology Group"/>
        </authorList>
    </citation>
    <scope>NUCLEOTIDE SEQUENCE</scope>
</reference>
<dbReference type="EMBL" id="OZ034829">
    <property type="protein sequence ID" value="CAL1685180.1"/>
    <property type="molecule type" value="Genomic_DNA"/>
</dbReference>
<evidence type="ECO:0000313" key="2">
    <source>
        <dbReference type="Proteomes" id="UP001497644"/>
    </source>
</evidence>
<keyword evidence="2" id="KW-1185">Reference proteome</keyword>
<name>A0AAV2P0M4_9HYME</name>
<protein>
    <submittedName>
        <fullName evidence="1">Uncharacterized protein</fullName>
    </submittedName>
</protein>
<organism evidence="1 2">
    <name type="scientific">Lasius platythorax</name>
    <dbReference type="NCBI Taxonomy" id="488582"/>
    <lineage>
        <taxon>Eukaryota</taxon>
        <taxon>Metazoa</taxon>
        <taxon>Ecdysozoa</taxon>
        <taxon>Arthropoda</taxon>
        <taxon>Hexapoda</taxon>
        <taxon>Insecta</taxon>
        <taxon>Pterygota</taxon>
        <taxon>Neoptera</taxon>
        <taxon>Endopterygota</taxon>
        <taxon>Hymenoptera</taxon>
        <taxon>Apocrita</taxon>
        <taxon>Aculeata</taxon>
        <taxon>Formicoidea</taxon>
        <taxon>Formicidae</taxon>
        <taxon>Formicinae</taxon>
        <taxon>Lasius</taxon>
        <taxon>Lasius</taxon>
    </lineage>
</organism>
<evidence type="ECO:0000313" key="1">
    <source>
        <dbReference type="EMBL" id="CAL1685180.1"/>
    </source>
</evidence>
<dbReference type="AlphaFoldDB" id="A0AAV2P0M4"/>
<dbReference type="InterPro" id="IPR009522">
    <property type="entry name" value="Capsid_Phlebovir/Tenuivir"/>
</dbReference>
<dbReference type="Pfam" id="PF05733">
    <property type="entry name" value="Tenui_N"/>
    <property type="match status" value="1"/>
</dbReference>
<dbReference type="Proteomes" id="UP001497644">
    <property type="component" value="Chromosome 6"/>
</dbReference>